<accession>A0A5C6P0A9</accession>
<organism evidence="3 4">
    <name type="scientific">Takifugu flavidus</name>
    <name type="common">sansaifugu</name>
    <dbReference type="NCBI Taxonomy" id="433684"/>
    <lineage>
        <taxon>Eukaryota</taxon>
        <taxon>Metazoa</taxon>
        <taxon>Chordata</taxon>
        <taxon>Craniata</taxon>
        <taxon>Vertebrata</taxon>
        <taxon>Euteleostomi</taxon>
        <taxon>Actinopterygii</taxon>
        <taxon>Neopterygii</taxon>
        <taxon>Teleostei</taxon>
        <taxon>Neoteleostei</taxon>
        <taxon>Acanthomorphata</taxon>
        <taxon>Eupercaria</taxon>
        <taxon>Tetraodontiformes</taxon>
        <taxon>Tetradontoidea</taxon>
        <taxon>Tetraodontidae</taxon>
        <taxon>Takifugu</taxon>
    </lineage>
</organism>
<dbReference type="EMBL" id="RHFK02000008">
    <property type="protein sequence ID" value="TWW72486.1"/>
    <property type="molecule type" value="Genomic_DNA"/>
</dbReference>
<protein>
    <recommendedName>
        <fullName evidence="5">Secreted protein</fullName>
    </recommendedName>
</protein>
<evidence type="ECO:0000256" key="1">
    <source>
        <dbReference type="SAM" id="MobiDB-lite"/>
    </source>
</evidence>
<feature type="chain" id="PRO_5023048341" description="Secreted protein" evidence="2">
    <location>
        <begin position="34"/>
        <end position="189"/>
    </location>
</feature>
<dbReference type="AlphaFoldDB" id="A0A5C6P0A9"/>
<keyword evidence="2" id="KW-0732">Signal</keyword>
<feature type="region of interest" description="Disordered" evidence="1">
    <location>
        <begin position="129"/>
        <end position="160"/>
    </location>
</feature>
<name>A0A5C6P0A9_9TELE</name>
<reference evidence="3 4" key="1">
    <citation type="submission" date="2019-04" db="EMBL/GenBank/DDBJ databases">
        <title>Chromosome genome assembly for Takifugu flavidus.</title>
        <authorList>
            <person name="Xiao S."/>
        </authorList>
    </citation>
    <scope>NUCLEOTIDE SEQUENCE [LARGE SCALE GENOMIC DNA]</scope>
    <source>
        <strain evidence="3">HTHZ2018</strain>
        <tissue evidence="3">Muscle</tissue>
    </source>
</reference>
<evidence type="ECO:0000313" key="4">
    <source>
        <dbReference type="Proteomes" id="UP000324091"/>
    </source>
</evidence>
<evidence type="ECO:0000256" key="2">
    <source>
        <dbReference type="SAM" id="SignalP"/>
    </source>
</evidence>
<evidence type="ECO:0000313" key="3">
    <source>
        <dbReference type="EMBL" id="TWW72486.1"/>
    </source>
</evidence>
<gene>
    <name evidence="3" type="ORF">D4764_16G0009830</name>
</gene>
<comment type="caution">
    <text evidence="3">The sequence shown here is derived from an EMBL/GenBank/DDBJ whole genome shotgun (WGS) entry which is preliminary data.</text>
</comment>
<proteinExistence type="predicted"/>
<keyword evidence="4" id="KW-1185">Reference proteome</keyword>
<dbReference type="Proteomes" id="UP000324091">
    <property type="component" value="Chromosome 16"/>
</dbReference>
<evidence type="ECO:0008006" key="5">
    <source>
        <dbReference type="Google" id="ProtNLM"/>
    </source>
</evidence>
<feature type="signal peptide" evidence="2">
    <location>
        <begin position="1"/>
        <end position="33"/>
    </location>
</feature>
<sequence>MLSESRLSSPSGGMTVLWCSLWFFVLLPPCVSSARLPTAPPTDPGNAVGAAFFVTFFPDWRARYGFSSRTPLRGPEKSFTSRAVIRLKPHRRRCHIQQRVVSGGGSSQLGSIKRCQRGDEGAGQILHPCPGSGPESAGSGRAGRATVRLSSRRTDPVTSLGAQRSEDFRLRRPSLHSLHLLLAGSSASV</sequence>